<dbReference type="EMBL" id="FXUV02000043">
    <property type="protein sequence ID" value="SNB78127.1"/>
    <property type="molecule type" value="Genomic_DNA"/>
</dbReference>
<proteinExistence type="predicted"/>
<accession>A0A238HJA6</accession>
<sequence>MSLLLPTLCLLNKFLLFIGGVNILHALFIGDELVAIHKIAAMIDMMQIIAHGYFLLDKGKKQW</sequence>
<evidence type="ECO:0000313" key="2">
    <source>
        <dbReference type="EMBL" id="SMQ13502.1"/>
    </source>
</evidence>
<protein>
    <submittedName>
        <fullName evidence="2">Uncharacterized protein</fullName>
    </submittedName>
</protein>
<feature type="transmembrane region" description="Helical" evidence="1">
    <location>
        <begin position="36"/>
        <end position="56"/>
    </location>
</feature>
<dbReference type="EMBL" id="FXUV01000074">
    <property type="protein sequence ID" value="SMQ13502.1"/>
    <property type="molecule type" value="Genomic_DNA"/>
</dbReference>
<reference evidence="2" key="1">
    <citation type="submission" date="2017-05" db="EMBL/GenBank/DDBJ databases">
        <authorList>
            <person name="Song R."/>
            <person name="Chenine A.L."/>
            <person name="Ruprecht R.M."/>
        </authorList>
    </citation>
    <scope>NUCLEOTIDE SEQUENCE</scope>
    <source>
        <strain evidence="2">Kingella_eburonensis</strain>
    </source>
</reference>
<gene>
    <name evidence="3" type="ORF">KEBURONENSIS_00359</name>
    <name evidence="2" type="ORF">KEBURONENSIS_00598</name>
</gene>
<evidence type="ECO:0000256" key="1">
    <source>
        <dbReference type="SAM" id="Phobius"/>
    </source>
</evidence>
<keyword evidence="1" id="KW-1133">Transmembrane helix</keyword>
<name>A0A238HJA6_9NEIS</name>
<organism evidence="2">
    <name type="scientific">Kingella negevensis</name>
    <dbReference type="NCBI Taxonomy" id="1522312"/>
    <lineage>
        <taxon>Bacteria</taxon>
        <taxon>Pseudomonadati</taxon>
        <taxon>Pseudomonadota</taxon>
        <taxon>Betaproteobacteria</taxon>
        <taxon>Neisseriales</taxon>
        <taxon>Neisseriaceae</taxon>
        <taxon>Kingella</taxon>
    </lineage>
</organism>
<dbReference type="Proteomes" id="UP000215450">
    <property type="component" value="Unassembled WGS sequence"/>
</dbReference>
<keyword evidence="1" id="KW-0812">Transmembrane</keyword>
<evidence type="ECO:0000313" key="4">
    <source>
        <dbReference type="Proteomes" id="UP000215450"/>
    </source>
</evidence>
<keyword evidence="1" id="KW-0472">Membrane</keyword>
<evidence type="ECO:0000313" key="3">
    <source>
        <dbReference type="EMBL" id="SNB78127.1"/>
    </source>
</evidence>
<reference evidence="3 4" key="2">
    <citation type="submission" date="2017-06" db="EMBL/GenBank/DDBJ databases">
        <authorList>
            <person name="Kim H.J."/>
            <person name="Triplett B.A."/>
        </authorList>
    </citation>
    <scope>NUCLEOTIDE SEQUENCE [LARGE SCALE GENOMIC DNA]</scope>
    <source>
        <strain evidence="3">Kingella_eburonensis</strain>
    </source>
</reference>
<keyword evidence="4" id="KW-1185">Reference proteome</keyword>
<dbReference type="AlphaFoldDB" id="A0A238HJA6"/>